<evidence type="ECO:0000313" key="1">
    <source>
        <dbReference type="EMBL" id="RBB38908.1"/>
    </source>
</evidence>
<organism evidence="1 2">
    <name type="scientific">Burkholderia reimsis</name>
    <dbReference type="NCBI Taxonomy" id="2234132"/>
    <lineage>
        <taxon>Bacteria</taxon>
        <taxon>Pseudomonadati</taxon>
        <taxon>Pseudomonadota</taxon>
        <taxon>Betaproteobacteria</taxon>
        <taxon>Burkholderiales</taxon>
        <taxon>Burkholderiaceae</taxon>
        <taxon>Burkholderia</taxon>
    </lineage>
</organism>
<accession>A0A365QV26</accession>
<dbReference type="AlphaFoldDB" id="A0A365QV26"/>
<keyword evidence="2" id="KW-1185">Reference proteome</keyword>
<evidence type="ECO:0000313" key="2">
    <source>
        <dbReference type="Proteomes" id="UP000252458"/>
    </source>
</evidence>
<proteinExistence type="predicted"/>
<gene>
    <name evidence="1" type="ORF">DPV79_16140</name>
</gene>
<sequence length="253" mass="26740">MQTLFGAGALWGTPLTDSQGNAISNPTPVRFGVAQEISIDIDFSTKELYGTLQFPVAIGRGTAKISGNIKNAQINGRAWASLFFGQPQSAGIFADVLDTIGELIPATGPYTITPTVPSSGTWVADLGVLDTNGNPMVVVASSPAAGQYSVSAGTYTFAAADEGKKVFINFQYTATSTTVQNQVITSQPLGYTPTFSLDVFLPYNGASVTAHLYNVVASKLAIQTKLDDFVIPQMDYSAFADAQNRVMQISTTQ</sequence>
<dbReference type="EMBL" id="QMFZ01000012">
    <property type="protein sequence ID" value="RBB38908.1"/>
    <property type="molecule type" value="Genomic_DNA"/>
</dbReference>
<protein>
    <submittedName>
        <fullName evidence="1">Uncharacterized protein</fullName>
    </submittedName>
</protein>
<name>A0A365QV26_9BURK</name>
<comment type="caution">
    <text evidence="1">The sequence shown here is derived from an EMBL/GenBank/DDBJ whole genome shotgun (WGS) entry which is preliminary data.</text>
</comment>
<reference evidence="1 2" key="1">
    <citation type="submission" date="2018-06" db="EMBL/GenBank/DDBJ databases">
        <title>Draft genome sequence of Burkholderia reimsis strain BE51 isolated from a French agricultural soil.</title>
        <authorList>
            <person name="Esmaeel Q."/>
        </authorList>
    </citation>
    <scope>NUCLEOTIDE SEQUENCE [LARGE SCALE GENOMIC DNA]</scope>
    <source>
        <strain evidence="1 2">BE51</strain>
    </source>
</reference>
<dbReference type="Proteomes" id="UP000252458">
    <property type="component" value="Unassembled WGS sequence"/>
</dbReference>